<dbReference type="CDD" id="cd03257">
    <property type="entry name" value="ABC_NikE_OppD_transporters"/>
    <property type="match status" value="1"/>
</dbReference>
<reference evidence="10 11" key="1">
    <citation type="submission" date="2016-11" db="EMBL/GenBank/DDBJ databases">
        <authorList>
            <person name="Jaros S."/>
            <person name="Januszkiewicz K."/>
            <person name="Wedrychowicz H."/>
        </authorList>
    </citation>
    <scope>NUCLEOTIDE SEQUENCE [LARGE SCALE GENOMIC DNA]</scope>
    <source>
        <strain evidence="10 11">CGMCC 1.10190</strain>
    </source>
</reference>
<dbReference type="AlphaFoldDB" id="A0A1M5ZNB3"/>
<dbReference type="InterPro" id="IPR013563">
    <property type="entry name" value="Oligopep_ABC_C"/>
</dbReference>
<dbReference type="RefSeq" id="WP_245801354.1">
    <property type="nucleotide sequence ID" value="NZ_FQXE01000016.1"/>
</dbReference>
<evidence type="ECO:0000259" key="9">
    <source>
        <dbReference type="PROSITE" id="PS50893"/>
    </source>
</evidence>
<dbReference type="InterPro" id="IPR050388">
    <property type="entry name" value="ABC_Ni/Peptide_Import"/>
</dbReference>
<keyword evidence="6 10" id="KW-0067">ATP-binding</keyword>
<dbReference type="PROSITE" id="PS50893">
    <property type="entry name" value="ABC_TRANSPORTER_2"/>
    <property type="match status" value="1"/>
</dbReference>
<dbReference type="GO" id="GO:0016887">
    <property type="term" value="F:ATP hydrolysis activity"/>
    <property type="evidence" value="ECO:0007669"/>
    <property type="project" value="InterPro"/>
</dbReference>
<evidence type="ECO:0000313" key="11">
    <source>
        <dbReference type="Proteomes" id="UP000184226"/>
    </source>
</evidence>
<evidence type="ECO:0000256" key="8">
    <source>
        <dbReference type="SAM" id="MobiDB-lite"/>
    </source>
</evidence>
<feature type="compositionally biased region" description="Low complexity" evidence="8">
    <location>
        <begin position="1"/>
        <end position="11"/>
    </location>
</feature>
<keyword evidence="7" id="KW-0472">Membrane</keyword>
<dbReference type="InterPro" id="IPR003593">
    <property type="entry name" value="AAA+_ATPase"/>
</dbReference>
<evidence type="ECO:0000313" key="10">
    <source>
        <dbReference type="EMBL" id="SHI25671.1"/>
    </source>
</evidence>
<gene>
    <name evidence="10" type="ORF">SAMN04488135_11674</name>
</gene>
<dbReference type="SMART" id="SM00382">
    <property type="entry name" value="AAA"/>
    <property type="match status" value="1"/>
</dbReference>
<sequence length="360" mass="38751">MKTQHPPVAGGPAQGPGGAVGMAGNDVLDVRNLTISFRTPNGMITAVNDVSFRVGRGETVALVGESGSGKSVTSLGILRLTPPAPASVSSGQVYLRAPDGTVRDLLALPEREMQGLRGTAVSMVFQEPMTSFNPLHTIGAQIAEGIRVHRGLGKRAAFDRAAELLDMVGIPAARQRLLSYPHEMSGGMRQRAMIAMALACDPDLLIADEPTTALDVTIQAQILELLRDLQQRTRMAMIFITHNLGVVAEIADRVMVMYNGRVVERADVAPLFKAPRMPYTVGLLRSVPRLDLAGHRLGPLPAIPGNVPSPYSPPPGCSFEPRCEHSVAGRCDQRVPALDEIGGDHWVRCVRWDEINWSRA</sequence>
<evidence type="ECO:0000256" key="1">
    <source>
        <dbReference type="ARBA" id="ARBA00004417"/>
    </source>
</evidence>
<evidence type="ECO:0000256" key="7">
    <source>
        <dbReference type="ARBA" id="ARBA00023136"/>
    </source>
</evidence>
<dbReference type="GO" id="GO:0015833">
    <property type="term" value="P:peptide transport"/>
    <property type="evidence" value="ECO:0007669"/>
    <property type="project" value="InterPro"/>
</dbReference>
<evidence type="ECO:0000256" key="3">
    <source>
        <dbReference type="ARBA" id="ARBA00022448"/>
    </source>
</evidence>
<dbReference type="EMBL" id="FQXE01000016">
    <property type="protein sequence ID" value="SHI25671.1"/>
    <property type="molecule type" value="Genomic_DNA"/>
</dbReference>
<dbReference type="SUPFAM" id="SSF52540">
    <property type="entry name" value="P-loop containing nucleoside triphosphate hydrolases"/>
    <property type="match status" value="1"/>
</dbReference>
<dbReference type="InterPro" id="IPR003439">
    <property type="entry name" value="ABC_transporter-like_ATP-bd"/>
</dbReference>
<dbReference type="InterPro" id="IPR027417">
    <property type="entry name" value="P-loop_NTPase"/>
</dbReference>
<proteinExistence type="inferred from homology"/>
<dbReference type="GO" id="GO:0005524">
    <property type="term" value="F:ATP binding"/>
    <property type="evidence" value="ECO:0007669"/>
    <property type="project" value="UniProtKB-KW"/>
</dbReference>
<protein>
    <submittedName>
        <fullName evidence="10">Oligopeptide transport system ATP-binding protein</fullName>
    </submittedName>
</protein>
<keyword evidence="3" id="KW-0813">Transport</keyword>
<keyword evidence="5" id="KW-0547">Nucleotide-binding</keyword>
<name>A0A1M5ZNB3_9BURK</name>
<evidence type="ECO:0000256" key="4">
    <source>
        <dbReference type="ARBA" id="ARBA00022475"/>
    </source>
</evidence>
<evidence type="ECO:0000256" key="5">
    <source>
        <dbReference type="ARBA" id="ARBA00022741"/>
    </source>
</evidence>
<evidence type="ECO:0000256" key="2">
    <source>
        <dbReference type="ARBA" id="ARBA00005417"/>
    </source>
</evidence>
<dbReference type="Gene3D" id="3.40.50.300">
    <property type="entry name" value="P-loop containing nucleotide triphosphate hydrolases"/>
    <property type="match status" value="1"/>
</dbReference>
<keyword evidence="4" id="KW-1003">Cell membrane</keyword>
<accession>A0A1M5ZNB3</accession>
<dbReference type="GO" id="GO:0005886">
    <property type="term" value="C:plasma membrane"/>
    <property type="evidence" value="ECO:0007669"/>
    <property type="project" value="UniProtKB-SubCell"/>
</dbReference>
<organism evidence="10 11">
    <name type="scientific">Pollutimonas bauzanensis</name>
    <dbReference type="NCBI Taxonomy" id="658167"/>
    <lineage>
        <taxon>Bacteria</taxon>
        <taxon>Pseudomonadati</taxon>
        <taxon>Pseudomonadota</taxon>
        <taxon>Betaproteobacteria</taxon>
        <taxon>Burkholderiales</taxon>
        <taxon>Alcaligenaceae</taxon>
        <taxon>Pollutimonas</taxon>
    </lineage>
</organism>
<dbReference type="PANTHER" id="PTHR43297:SF2">
    <property type="entry name" value="DIPEPTIDE TRANSPORT ATP-BINDING PROTEIN DPPD"/>
    <property type="match status" value="1"/>
</dbReference>
<feature type="region of interest" description="Disordered" evidence="8">
    <location>
        <begin position="1"/>
        <end position="20"/>
    </location>
</feature>
<dbReference type="InterPro" id="IPR017871">
    <property type="entry name" value="ABC_transporter-like_CS"/>
</dbReference>
<dbReference type="GO" id="GO:0055085">
    <property type="term" value="P:transmembrane transport"/>
    <property type="evidence" value="ECO:0007669"/>
    <property type="project" value="UniProtKB-ARBA"/>
</dbReference>
<evidence type="ECO:0000256" key="6">
    <source>
        <dbReference type="ARBA" id="ARBA00022840"/>
    </source>
</evidence>
<dbReference type="Pfam" id="PF00005">
    <property type="entry name" value="ABC_tran"/>
    <property type="match status" value="1"/>
</dbReference>
<dbReference type="STRING" id="658167.SAMN04488135_11674"/>
<comment type="subcellular location">
    <subcellularLocation>
        <location evidence="1">Cell inner membrane</location>
        <topology evidence="1">Peripheral membrane protein</topology>
    </subcellularLocation>
</comment>
<dbReference type="PANTHER" id="PTHR43297">
    <property type="entry name" value="OLIGOPEPTIDE TRANSPORT ATP-BINDING PROTEIN APPD"/>
    <property type="match status" value="1"/>
</dbReference>
<keyword evidence="11" id="KW-1185">Reference proteome</keyword>
<dbReference type="NCBIfam" id="TIGR01727">
    <property type="entry name" value="oligo_HPY"/>
    <property type="match status" value="1"/>
</dbReference>
<dbReference type="PROSITE" id="PS00211">
    <property type="entry name" value="ABC_TRANSPORTER_1"/>
    <property type="match status" value="1"/>
</dbReference>
<feature type="domain" description="ABC transporter" evidence="9">
    <location>
        <begin position="30"/>
        <end position="284"/>
    </location>
</feature>
<dbReference type="Proteomes" id="UP000184226">
    <property type="component" value="Unassembled WGS sequence"/>
</dbReference>
<dbReference type="FunFam" id="3.40.50.300:FF:000016">
    <property type="entry name" value="Oligopeptide ABC transporter ATP-binding component"/>
    <property type="match status" value="1"/>
</dbReference>
<comment type="similarity">
    <text evidence="2">Belongs to the ABC transporter superfamily.</text>
</comment>
<dbReference type="Pfam" id="PF08352">
    <property type="entry name" value="oligo_HPY"/>
    <property type="match status" value="1"/>
</dbReference>